<dbReference type="UniPathway" id="UPA00067">
    <property type="reaction ID" value="UER00123"/>
</dbReference>
<comment type="pathway">
    <text evidence="1">Amine and polyamine biosynthesis; ectoine biosynthesis; L-ectoine from L-aspartate 4-semialdehyde: step 3/3.</text>
</comment>
<evidence type="ECO:0000256" key="7">
    <source>
        <dbReference type="ARBA" id="ARBA00048714"/>
    </source>
</evidence>
<dbReference type="VEuPathDB" id="CryptoDB:Vbra_17313"/>
<evidence type="ECO:0000256" key="6">
    <source>
        <dbReference type="ARBA" id="ARBA00033271"/>
    </source>
</evidence>
<organism evidence="8 9">
    <name type="scientific">Vitrella brassicaformis (strain CCMP3155)</name>
    <dbReference type="NCBI Taxonomy" id="1169540"/>
    <lineage>
        <taxon>Eukaryota</taxon>
        <taxon>Sar</taxon>
        <taxon>Alveolata</taxon>
        <taxon>Colpodellida</taxon>
        <taxon>Vitrellaceae</taxon>
        <taxon>Vitrella</taxon>
    </lineage>
</organism>
<keyword evidence="9" id="KW-1185">Reference proteome</keyword>
<keyword evidence="5" id="KW-0456">Lyase</keyword>
<dbReference type="SUPFAM" id="SSF51182">
    <property type="entry name" value="RmlC-like cupins"/>
    <property type="match status" value="1"/>
</dbReference>
<evidence type="ECO:0000256" key="1">
    <source>
        <dbReference type="ARBA" id="ARBA00005181"/>
    </source>
</evidence>
<comment type="catalytic activity">
    <reaction evidence="7">
        <text>(2S)-4-acetamido-2-aminobutanoate = L-ectoine + H2O</text>
        <dbReference type="Rhea" id="RHEA:17281"/>
        <dbReference type="ChEBI" id="CHEBI:15377"/>
        <dbReference type="ChEBI" id="CHEBI:58515"/>
        <dbReference type="ChEBI" id="CHEBI:58929"/>
        <dbReference type="EC" id="4.2.1.108"/>
    </reaction>
</comment>
<dbReference type="CDD" id="cd06978">
    <property type="entry name" value="cupin_EctC"/>
    <property type="match status" value="1"/>
</dbReference>
<accession>A0A0G4GAX2</accession>
<comment type="similarity">
    <text evidence="2">Belongs to the ectoine synthase family.</text>
</comment>
<dbReference type="NCBIfam" id="NF009806">
    <property type="entry name" value="PRK13290.1"/>
    <property type="match status" value="1"/>
</dbReference>
<dbReference type="Proteomes" id="UP000041254">
    <property type="component" value="Unassembled WGS sequence"/>
</dbReference>
<evidence type="ECO:0000313" key="9">
    <source>
        <dbReference type="Proteomes" id="UP000041254"/>
    </source>
</evidence>
<dbReference type="GO" id="GO:0019491">
    <property type="term" value="P:ectoine biosynthetic process"/>
    <property type="evidence" value="ECO:0007669"/>
    <property type="project" value="UniProtKB-UniPathway"/>
</dbReference>
<dbReference type="AlphaFoldDB" id="A0A0G4GAX2"/>
<dbReference type="InParanoid" id="A0A0G4GAX2"/>
<dbReference type="GO" id="GO:0033990">
    <property type="term" value="F:ectoine synthase activity"/>
    <property type="evidence" value="ECO:0007669"/>
    <property type="project" value="UniProtKB-EC"/>
</dbReference>
<protein>
    <recommendedName>
        <fullName evidence="4">L-ectoine synthase</fullName>
        <ecNumber evidence="3">4.2.1.108</ecNumber>
    </recommendedName>
    <alternativeName>
        <fullName evidence="6">N-acetyldiaminobutyrate dehydratase</fullName>
    </alternativeName>
</protein>
<reference evidence="8 9" key="1">
    <citation type="submission" date="2014-11" db="EMBL/GenBank/DDBJ databases">
        <authorList>
            <person name="Zhu J."/>
            <person name="Qi W."/>
            <person name="Song R."/>
        </authorList>
    </citation>
    <scope>NUCLEOTIDE SEQUENCE [LARGE SCALE GENOMIC DNA]</scope>
</reference>
<evidence type="ECO:0000313" key="8">
    <source>
        <dbReference type="EMBL" id="CEM26274.1"/>
    </source>
</evidence>
<name>A0A0G4GAX2_VITBC</name>
<dbReference type="PANTHER" id="PTHR39289">
    <property type="match status" value="1"/>
</dbReference>
<proteinExistence type="inferred from homology"/>
<evidence type="ECO:0000256" key="2">
    <source>
        <dbReference type="ARBA" id="ARBA00009637"/>
    </source>
</evidence>
<dbReference type="EMBL" id="CDMY01000613">
    <property type="protein sequence ID" value="CEM26274.1"/>
    <property type="molecule type" value="Genomic_DNA"/>
</dbReference>
<gene>
    <name evidence="8" type="ORF">Vbra_17313</name>
</gene>
<dbReference type="EC" id="4.2.1.108" evidence="3"/>
<sequence length="164" mass="18284">MKIRRLSELGDLGLWAKGPNWESRRYFVRKDGTSFSLHDTHVAPNTQTNIHYANHIEACLIYSGSCTVTDKQTGEAHALGAGEAYLLDQHDRHSVTAGPDGCKLVCVFTPPCDGREVHNEKGIYPVITEKGVYYERADALQAEIDMLEALVKDKKEELLRIKGA</sequence>
<dbReference type="Gene3D" id="2.60.120.10">
    <property type="entry name" value="Jelly Rolls"/>
    <property type="match status" value="1"/>
</dbReference>
<dbReference type="InterPro" id="IPR010462">
    <property type="entry name" value="Ectoine_synth"/>
</dbReference>
<dbReference type="OrthoDB" id="10534445at2759"/>
<evidence type="ECO:0000256" key="5">
    <source>
        <dbReference type="ARBA" id="ARBA00023239"/>
    </source>
</evidence>
<evidence type="ECO:0000256" key="3">
    <source>
        <dbReference type="ARBA" id="ARBA00013192"/>
    </source>
</evidence>
<dbReference type="Pfam" id="PF06339">
    <property type="entry name" value="Ectoine_synth"/>
    <property type="match status" value="1"/>
</dbReference>
<evidence type="ECO:0000256" key="4">
    <source>
        <dbReference type="ARBA" id="ARBA00019707"/>
    </source>
</evidence>
<dbReference type="InterPro" id="IPR011051">
    <property type="entry name" value="RmlC_Cupin_sf"/>
</dbReference>
<dbReference type="InterPro" id="IPR014710">
    <property type="entry name" value="RmlC-like_jellyroll"/>
</dbReference>
<dbReference type="PANTHER" id="PTHR39289:SF1">
    <property type="entry name" value="L-ECTOINE SYNTHASE"/>
    <property type="match status" value="1"/>
</dbReference>